<dbReference type="SUPFAM" id="SSF56281">
    <property type="entry name" value="Metallo-hydrolase/oxidoreductase"/>
    <property type="match status" value="1"/>
</dbReference>
<proteinExistence type="inferred from homology"/>
<evidence type="ECO:0000256" key="1">
    <source>
        <dbReference type="ARBA" id="ARBA00001947"/>
    </source>
</evidence>
<evidence type="ECO:0000313" key="6">
    <source>
        <dbReference type="EMBL" id="MDC0743339.1"/>
    </source>
</evidence>
<organism evidence="6 7">
    <name type="scientific">Polyangium mundeleinium</name>
    <dbReference type="NCBI Taxonomy" id="2995306"/>
    <lineage>
        <taxon>Bacteria</taxon>
        <taxon>Pseudomonadati</taxon>
        <taxon>Myxococcota</taxon>
        <taxon>Polyangia</taxon>
        <taxon>Polyangiales</taxon>
        <taxon>Polyangiaceae</taxon>
        <taxon>Polyangium</taxon>
    </lineage>
</organism>
<protein>
    <recommendedName>
        <fullName evidence="8">MBL fold metallo-hydrolase</fullName>
    </recommendedName>
</protein>
<dbReference type="PANTHER" id="PTHR42978:SF7">
    <property type="entry name" value="METALLO-HYDROLASE RV2300C-RELATED"/>
    <property type="match status" value="1"/>
</dbReference>
<dbReference type="InterPro" id="IPR036866">
    <property type="entry name" value="RibonucZ/Hydroxyglut_hydro"/>
</dbReference>
<keyword evidence="3" id="KW-0479">Metal-binding</keyword>
<dbReference type="Gene3D" id="3.60.15.10">
    <property type="entry name" value="Ribonuclease Z/Hydroxyacylglutathione hydrolase-like"/>
    <property type="match status" value="1"/>
</dbReference>
<dbReference type="EMBL" id="JAQNDO010000001">
    <property type="protein sequence ID" value="MDC0743339.1"/>
    <property type="molecule type" value="Genomic_DNA"/>
</dbReference>
<keyword evidence="4" id="KW-0378">Hydrolase</keyword>
<keyword evidence="5" id="KW-0862">Zinc</keyword>
<evidence type="ECO:0000256" key="5">
    <source>
        <dbReference type="ARBA" id="ARBA00022833"/>
    </source>
</evidence>
<comment type="similarity">
    <text evidence="2">Belongs to the metallo-beta-lactamase superfamily.</text>
</comment>
<reference evidence="6 7" key="1">
    <citation type="submission" date="2022-11" db="EMBL/GenBank/DDBJ databases">
        <title>Minimal conservation of predation-associated metabolite biosynthetic gene clusters underscores biosynthetic potential of Myxococcota including descriptions for ten novel species: Archangium lansinium sp. nov., Myxococcus landrumus sp. nov., Nannocystis bai.</title>
        <authorList>
            <person name="Ahearne A."/>
            <person name="Stevens C."/>
            <person name="Dowd S."/>
        </authorList>
    </citation>
    <scope>NUCLEOTIDE SEQUENCE [LARGE SCALE GENOMIC DNA]</scope>
    <source>
        <strain evidence="6 7">RJM3</strain>
    </source>
</reference>
<evidence type="ECO:0000256" key="4">
    <source>
        <dbReference type="ARBA" id="ARBA00022801"/>
    </source>
</evidence>
<sequence>MREPLDPVLRPIDVFAGARDASRPEDRLREVRKRAARLREELLSAPPVPCYRSRSLVRVPYPTRYALRDAFRGPTPFVHILNRVFLVQFEVPTMGATPGEPGCAPKPPGRLRTLLASPSDVRANAETPFFKRLSGMFGPFKDLGQRIIAPELGTVESCLAEAGLLPEDIDYITYDHMHTQDVRRWLGAHGRPGYFSRAKLLVMRKEWESTLGLLPPQRDWYCPGGIDGVDPSRIVLLDGDTKLGESVVLMATPGHTEGNHSIVVRTSEGIFVTSENGVGPDAYAPRASRIPGLRRYAEDTGMEVILNGNTLERGLDQYISMVQEKEVAGPSQQNPDFPGMVSSSELSAYALFPGVTPTFSFGDLTLGKPARPLRDEPRTRAADAAVLV</sequence>
<comment type="cofactor">
    <cofactor evidence="1">
        <name>Zn(2+)</name>
        <dbReference type="ChEBI" id="CHEBI:29105"/>
    </cofactor>
</comment>
<name>A0ABT5EPT0_9BACT</name>
<accession>A0ABT5EPT0</accession>
<evidence type="ECO:0000256" key="2">
    <source>
        <dbReference type="ARBA" id="ARBA00007749"/>
    </source>
</evidence>
<dbReference type="Proteomes" id="UP001221411">
    <property type="component" value="Unassembled WGS sequence"/>
</dbReference>
<evidence type="ECO:0008006" key="8">
    <source>
        <dbReference type="Google" id="ProtNLM"/>
    </source>
</evidence>
<evidence type="ECO:0000256" key="3">
    <source>
        <dbReference type="ARBA" id="ARBA00022723"/>
    </source>
</evidence>
<comment type="caution">
    <text evidence="6">The sequence shown here is derived from an EMBL/GenBank/DDBJ whole genome shotgun (WGS) entry which is preliminary data.</text>
</comment>
<gene>
    <name evidence="6" type="ORF">POL67_18450</name>
</gene>
<dbReference type="InterPro" id="IPR051013">
    <property type="entry name" value="MBL_superfamily_lactonases"/>
</dbReference>
<dbReference type="RefSeq" id="WP_271918781.1">
    <property type="nucleotide sequence ID" value="NZ_JAQNDO010000001.1"/>
</dbReference>
<dbReference type="PANTHER" id="PTHR42978">
    <property type="entry name" value="QUORUM-QUENCHING LACTONASE YTNP-RELATED-RELATED"/>
    <property type="match status" value="1"/>
</dbReference>
<evidence type="ECO:0000313" key="7">
    <source>
        <dbReference type="Proteomes" id="UP001221411"/>
    </source>
</evidence>
<keyword evidence="7" id="KW-1185">Reference proteome</keyword>